<dbReference type="Proteomes" id="UP001321542">
    <property type="component" value="Chromosome"/>
</dbReference>
<evidence type="ECO:0000256" key="3">
    <source>
        <dbReference type="ARBA" id="ARBA00022832"/>
    </source>
</evidence>
<dbReference type="PROSITE" id="PS00455">
    <property type="entry name" value="AMP_BINDING"/>
    <property type="match status" value="1"/>
</dbReference>
<evidence type="ECO:0000256" key="5">
    <source>
        <dbReference type="ARBA" id="ARBA00032875"/>
    </source>
</evidence>
<reference evidence="7 8" key="1">
    <citation type="journal article" date="2010" name="ChemBioChem">
        <title>Cloning and characterization of the biosynthetic gene cluster of 16-membered macrolide antibiotic FD-891: involvement of a dual functional cytochrome P450 monooxygenase catalyzing epoxidation and hydroxylation.</title>
        <authorList>
            <person name="Kudo F."/>
            <person name="Motegi A."/>
            <person name="Mizoue K."/>
            <person name="Eguchi T."/>
        </authorList>
    </citation>
    <scope>NUCLEOTIDE SEQUENCE [LARGE SCALE GENOMIC DNA]</scope>
    <source>
        <strain evidence="7 8">A-8890</strain>
    </source>
</reference>
<keyword evidence="4" id="KW-0443">Lipid metabolism</keyword>
<accession>A0ABM7FHX5</accession>
<feature type="domain" description="AMP-dependent synthetase/ligase" evidence="6">
    <location>
        <begin position="57"/>
        <end position="475"/>
    </location>
</feature>
<reference evidence="7 8" key="2">
    <citation type="journal article" date="2023" name="ChemBioChem">
        <title>Acyltransferase Domain Exchange between Two Independent Type I Polyketide Synthases in the Same Producer Strain of Macrolide Antibiotics.</title>
        <authorList>
            <person name="Kudo F."/>
            <person name="Kishikawa K."/>
            <person name="Tsuboi K."/>
            <person name="Kido T."/>
            <person name="Usui T."/>
            <person name="Hashimoto J."/>
            <person name="Shin-Ya K."/>
            <person name="Miyanaga A."/>
            <person name="Eguchi T."/>
        </authorList>
    </citation>
    <scope>NUCLEOTIDE SEQUENCE [LARGE SCALE GENOMIC DNA]</scope>
    <source>
        <strain evidence="7 8">A-8890</strain>
    </source>
</reference>
<sequence>MGVRKDLKQAKQRTDLLDRVHVEVVKDADGIVREARTPALAPRATTGSIADLPFVNATEAPAAVVLRRDDHHGNWRPVTATAFAREVTAVAKGLIAAGLEPGGRVALMSRTRYEWTVLDFAVWAAGGQSVPVYATSSPEQIEWIVRDSGARIVVVETAENADAVATATARHAQPPHVWQLDEAEGAGEEGGALAQLADLGRNIAEGEVTRRRAALTPDTPATICYTSGTTGRPKGCVLTHANLHAEAANSVELLHPVFKEVTGQVASTLLFLPLAHILGRTIQIACLMARIELGHCPSIKPAELRPALKQFRPTFLVGVPYLFERIHATGRATAERIGRGASFDRAHRLGVRFATAYLEKFLDRGPGPSPALYAAWALYDLLVYRRIRAELGGRMRYAISGGSPLDRDLNLFFYAAGIIVYEGYGLTETTGAATIVPPLRPRPGTVGQPVPGTAVRIAADGEVLIKGSIVFGTYWNDPAATDAALVDDWFATGDLGALDEDGYLTITGRKKDILVTSGGKNVSPAVLEDRLRSRPPVGQCIVVGDNRPYVAALITLDPEDVTHWLYVNGMPADTPPAELVHDPRMRADVQKAVDYANQAVSRAESIREFRLVEGSFTEENGLLTPSLKIKRHRVTAAYAAEIDALYGA</sequence>
<comment type="similarity">
    <text evidence="1">Belongs to the ATP-dependent AMP-binding enzyme family.</text>
</comment>
<evidence type="ECO:0000256" key="4">
    <source>
        <dbReference type="ARBA" id="ARBA00023098"/>
    </source>
</evidence>
<evidence type="ECO:0000313" key="7">
    <source>
        <dbReference type="EMBL" id="BBC36216.1"/>
    </source>
</evidence>
<dbReference type="RefSeq" id="WP_286256481.1">
    <property type="nucleotide sequence ID" value="NZ_AP018448.1"/>
</dbReference>
<keyword evidence="8" id="KW-1185">Reference proteome</keyword>
<dbReference type="InterPro" id="IPR020845">
    <property type="entry name" value="AMP-binding_CS"/>
</dbReference>
<protein>
    <recommendedName>
        <fullName evidence="5">Acyl-CoA synthetase</fullName>
    </recommendedName>
</protein>
<dbReference type="InterPro" id="IPR000873">
    <property type="entry name" value="AMP-dep_synth/lig_dom"/>
</dbReference>
<dbReference type="Gene3D" id="3.40.50.12780">
    <property type="entry name" value="N-terminal domain of ligase-like"/>
    <property type="match status" value="1"/>
</dbReference>
<name>A0ABM7FHX5_9ACTN</name>
<keyword evidence="2" id="KW-0436">Ligase</keyword>
<organism evidence="7 8">
    <name type="scientific">Streptomyces graminofaciens</name>
    <dbReference type="NCBI Taxonomy" id="68212"/>
    <lineage>
        <taxon>Bacteria</taxon>
        <taxon>Bacillati</taxon>
        <taxon>Actinomycetota</taxon>
        <taxon>Actinomycetes</taxon>
        <taxon>Kitasatosporales</taxon>
        <taxon>Streptomycetaceae</taxon>
        <taxon>Streptomyces</taxon>
    </lineage>
</organism>
<evidence type="ECO:0000259" key="6">
    <source>
        <dbReference type="Pfam" id="PF00501"/>
    </source>
</evidence>
<dbReference type="PANTHER" id="PTHR43272:SF32">
    <property type="entry name" value="AMP-DEPENDENT SYNTHETASE_LIGASE DOMAIN-CONTAINING PROTEIN"/>
    <property type="match status" value="1"/>
</dbReference>
<keyword evidence="3" id="KW-0276">Fatty acid metabolism</keyword>
<dbReference type="SUPFAM" id="SSF56801">
    <property type="entry name" value="Acetyl-CoA synthetase-like"/>
    <property type="match status" value="1"/>
</dbReference>
<dbReference type="EMBL" id="AP018448">
    <property type="protein sequence ID" value="BBC36216.1"/>
    <property type="molecule type" value="Genomic_DNA"/>
</dbReference>
<dbReference type="CDD" id="cd05907">
    <property type="entry name" value="VL_LC_FACS_like"/>
    <property type="match status" value="1"/>
</dbReference>
<evidence type="ECO:0000256" key="2">
    <source>
        <dbReference type="ARBA" id="ARBA00022598"/>
    </source>
</evidence>
<gene>
    <name evidence="7" type="ORF">SGFS_075100</name>
</gene>
<dbReference type="Pfam" id="PF23562">
    <property type="entry name" value="AMP-binding_C_3"/>
    <property type="match status" value="1"/>
</dbReference>
<proteinExistence type="inferred from homology"/>
<dbReference type="InterPro" id="IPR042099">
    <property type="entry name" value="ANL_N_sf"/>
</dbReference>
<evidence type="ECO:0000256" key="1">
    <source>
        <dbReference type="ARBA" id="ARBA00006432"/>
    </source>
</evidence>
<evidence type="ECO:0000313" key="8">
    <source>
        <dbReference type="Proteomes" id="UP001321542"/>
    </source>
</evidence>
<dbReference type="PANTHER" id="PTHR43272">
    <property type="entry name" value="LONG-CHAIN-FATTY-ACID--COA LIGASE"/>
    <property type="match status" value="1"/>
</dbReference>
<dbReference type="Pfam" id="PF00501">
    <property type="entry name" value="AMP-binding"/>
    <property type="match status" value="1"/>
</dbReference>